<dbReference type="RefSeq" id="WP_121152551.1">
    <property type="nucleotide sequence ID" value="NZ_CP032829.1"/>
</dbReference>
<dbReference type="AlphaFoldDB" id="A0A494TJE7"/>
<dbReference type="InterPro" id="IPR051049">
    <property type="entry name" value="Dienelactone_hydrolase-like"/>
</dbReference>
<dbReference type="OrthoDB" id="9771666at2"/>
<dbReference type="InterPro" id="IPR002925">
    <property type="entry name" value="Dienelactn_hydro"/>
</dbReference>
<keyword evidence="2" id="KW-0378">Hydrolase</keyword>
<dbReference type="SUPFAM" id="SSF53474">
    <property type="entry name" value="alpha/beta-Hydrolases"/>
    <property type="match status" value="1"/>
</dbReference>
<dbReference type="PANTHER" id="PTHR46623:SF6">
    <property type="entry name" value="ALPHA_BETA-HYDROLASES SUPERFAMILY PROTEIN"/>
    <property type="match status" value="1"/>
</dbReference>
<sequence>MTDADFSSNPDLRQRAIALYDAFTHAAQSGQRDRRAFMRELSLLVGSATAAQALLAGIGANSAAAAILPADDKRIKAQSIDWPAANGRKLTGYTARPAGPVVKRPAVMVIHENRGLNDHIRDITRRIALAGYLAVAPDFLSVAGGTPTDEDKARDMIGKLDLAATVADAVATVHWLGHIAQSTGKVGAVGFCWGGAMVNRVAIGAGDMLRAGVAYYGPTPDPTRAASVKAAMLLHYAGLDDRVNAGAPAWISALKAAKVDVQAFTYPGVNHAFNNDTSADRYNKGAADLSWERTLGFFEAKLGG</sequence>
<dbReference type="PANTHER" id="PTHR46623">
    <property type="entry name" value="CARBOXYMETHYLENEBUTENOLIDASE-RELATED"/>
    <property type="match status" value="1"/>
</dbReference>
<organism evidence="2 3">
    <name type="scientific">Sphingomonas paeninsulae</name>
    <dbReference type="NCBI Taxonomy" id="2319844"/>
    <lineage>
        <taxon>Bacteria</taxon>
        <taxon>Pseudomonadati</taxon>
        <taxon>Pseudomonadota</taxon>
        <taxon>Alphaproteobacteria</taxon>
        <taxon>Sphingomonadales</taxon>
        <taxon>Sphingomonadaceae</taxon>
        <taxon>Sphingomonas</taxon>
    </lineage>
</organism>
<dbReference type="KEGG" id="spha:D3Y57_07995"/>
<accession>A0A494TJE7</accession>
<evidence type="ECO:0000313" key="2">
    <source>
        <dbReference type="EMBL" id="AYJ85926.1"/>
    </source>
</evidence>
<protein>
    <submittedName>
        <fullName evidence="2">Dienelactone hydrolase family protein</fullName>
    </submittedName>
</protein>
<keyword evidence="3" id="KW-1185">Reference proteome</keyword>
<gene>
    <name evidence="2" type="ORF">D3Y57_07995</name>
</gene>
<dbReference type="EMBL" id="CP032829">
    <property type="protein sequence ID" value="AYJ85926.1"/>
    <property type="molecule type" value="Genomic_DNA"/>
</dbReference>
<dbReference type="InterPro" id="IPR029058">
    <property type="entry name" value="AB_hydrolase_fold"/>
</dbReference>
<reference evidence="2 3" key="1">
    <citation type="submission" date="2018-09" db="EMBL/GenBank/DDBJ databases">
        <title>Sphingomonas peninsula sp. nov., isolated from fildes peninsula, Antarctic soil.</title>
        <authorList>
            <person name="Yingchao G."/>
        </authorList>
    </citation>
    <scope>NUCLEOTIDE SEQUENCE [LARGE SCALE GENOMIC DNA]</scope>
    <source>
        <strain evidence="2 3">YZ-8</strain>
    </source>
</reference>
<dbReference type="Proteomes" id="UP000276254">
    <property type="component" value="Chromosome"/>
</dbReference>
<evidence type="ECO:0000313" key="3">
    <source>
        <dbReference type="Proteomes" id="UP000276254"/>
    </source>
</evidence>
<proteinExistence type="predicted"/>
<evidence type="ECO:0000259" key="1">
    <source>
        <dbReference type="Pfam" id="PF01738"/>
    </source>
</evidence>
<dbReference type="GO" id="GO:0016787">
    <property type="term" value="F:hydrolase activity"/>
    <property type="evidence" value="ECO:0007669"/>
    <property type="project" value="UniProtKB-KW"/>
</dbReference>
<name>A0A494TJE7_SPHPE</name>
<dbReference type="Gene3D" id="3.40.50.1820">
    <property type="entry name" value="alpha/beta hydrolase"/>
    <property type="match status" value="1"/>
</dbReference>
<dbReference type="Pfam" id="PF01738">
    <property type="entry name" value="DLH"/>
    <property type="match status" value="1"/>
</dbReference>
<feature type="domain" description="Dienelactone hydrolase" evidence="1">
    <location>
        <begin position="91"/>
        <end position="300"/>
    </location>
</feature>